<name>A0A482WEA0_ASBVE</name>
<keyword evidence="2" id="KW-1133">Transmembrane helix</keyword>
<evidence type="ECO:0000313" key="5">
    <source>
        <dbReference type="Proteomes" id="UP000292052"/>
    </source>
</evidence>
<dbReference type="InterPro" id="IPR006876">
    <property type="entry name" value="LMBR1-like_membr_prot"/>
</dbReference>
<feature type="transmembrane region" description="Helical" evidence="2">
    <location>
        <begin position="133"/>
        <end position="154"/>
    </location>
</feature>
<dbReference type="STRING" id="1661398.A0A482WEA0"/>
<sequence length="294" mass="34022">IFMLLFLLLYLLSFALLGRFRRKGREDYYSTDEDEVTVYRISTWLCTFALAVSIGAVLLLPISIISNEVLIIYPNSYYIKWLNSSLIQGLWNYIFLFSNLSLFVLLPFAYLFTESEGFFGHRKGLMARVYETFIVLTLLGMVVLGMTYVISALIDKDNSSFQTLLNLWSYYLPFLYSCISFLGVLMLLVCTPLGFVRLFDVVSQFLIKPQFLRDINEEFYACALEEECLRRRLKHVQNTGKYYVSPAPMSLGFNGPFQDGEYKLPNNLLKLRNGELQSGLGSRLMELEARRRLL</sequence>
<comment type="similarity">
    <text evidence="1">Belongs to the LIMR family.</text>
</comment>
<protein>
    <submittedName>
        <fullName evidence="4">LMBR1L</fullName>
    </submittedName>
</protein>
<evidence type="ECO:0000256" key="1">
    <source>
        <dbReference type="ARBA" id="ARBA00010487"/>
    </source>
</evidence>
<dbReference type="OrthoDB" id="5596951at2759"/>
<feature type="signal peptide" evidence="3">
    <location>
        <begin position="1"/>
        <end position="17"/>
    </location>
</feature>
<organism evidence="4 5">
    <name type="scientific">Asbolus verrucosus</name>
    <name type="common">Desert ironclad beetle</name>
    <dbReference type="NCBI Taxonomy" id="1661398"/>
    <lineage>
        <taxon>Eukaryota</taxon>
        <taxon>Metazoa</taxon>
        <taxon>Ecdysozoa</taxon>
        <taxon>Arthropoda</taxon>
        <taxon>Hexapoda</taxon>
        <taxon>Insecta</taxon>
        <taxon>Pterygota</taxon>
        <taxon>Neoptera</taxon>
        <taxon>Endopterygota</taxon>
        <taxon>Coleoptera</taxon>
        <taxon>Polyphaga</taxon>
        <taxon>Cucujiformia</taxon>
        <taxon>Tenebrionidae</taxon>
        <taxon>Pimeliinae</taxon>
        <taxon>Asbolus</taxon>
    </lineage>
</organism>
<dbReference type="AlphaFoldDB" id="A0A482WEA0"/>
<dbReference type="Proteomes" id="UP000292052">
    <property type="component" value="Unassembled WGS sequence"/>
</dbReference>
<dbReference type="GO" id="GO:0007165">
    <property type="term" value="P:signal transduction"/>
    <property type="evidence" value="ECO:0007669"/>
    <property type="project" value="TreeGrafter"/>
</dbReference>
<dbReference type="GO" id="GO:0005886">
    <property type="term" value="C:plasma membrane"/>
    <property type="evidence" value="ECO:0007669"/>
    <property type="project" value="TreeGrafter"/>
</dbReference>
<dbReference type="InterPro" id="IPR008075">
    <property type="entry name" value="LIMR"/>
</dbReference>
<gene>
    <name evidence="4" type="ORF">BDFB_007851</name>
</gene>
<evidence type="ECO:0000313" key="4">
    <source>
        <dbReference type="EMBL" id="RZC42788.1"/>
    </source>
</evidence>
<keyword evidence="3" id="KW-0732">Signal</keyword>
<reference evidence="4 5" key="1">
    <citation type="submission" date="2017-03" db="EMBL/GenBank/DDBJ databases">
        <title>Genome of the blue death feigning beetle - Asbolus verrucosus.</title>
        <authorList>
            <person name="Rider S.D."/>
        </authorList>
    </citation>
    <scope>NUCLEOTIDE SEQUENCE [LARGE SCALE GENOMIC DNA]</scope>
    <source>
        <strain evidence="4">Butters</strain>
        <tissue evidence="4">Head and leg muscle</tissue>
    </source>
</reference>
<feature type="non-terminal residue" evidence="4">
    <location>
        <position position="1"/>
    </location>
</feature>
<feature type="transmembrane region" description="Helical" evidence="2">
    <location>
        <begin position="41"/>
        <end position="62"/>
    </location>
</feature>
<feature type="non-terminal residue" evidence="4">
    <location>
        <position position="294"/>
    </location>
</feature>
<dbReference type="GO" id="GO:0004888">
    <property type="term" value="F:transmembrane signaling receptor activity"/>
    <property type="evidence" value="ECO:0007669"/>
    <property type="project" value="TreeGrafter"/>
</dbReference>
<dbReference type="EMBL" id="QDEB01004859">
    <property type="protein sequence ID" value="RZC42788.1"/>
    <property type="molecule type" value="Genomic_DNA"/>
</dbReference>
<dbReference type="PANTHER" id="PTHR12625:SF0">
    <property type="entry name" value="PROTEIN LILIPOD"/>
    <property type="match status" value="1"/>
</dbReference>
<dbReference type="PRINTS" id="PR01692">
    <property type="entry name" value="LIPOCALINIMR"/>
</dbReference>
<proteinExistence type="inferred from homology"/>
<comment type="caution">
    <text evidence="4">The sequence shown here is derived from an EMBL/GenBank/DDBJ whole genome shotgun (WGS) entry which is preliminary data.</text>
</comment>
<dbReference type="Pfam" id="PF04791">
    <property type="entry name" value="LMBR1"/>
    <property type="match status" value="1"/>
</dbReference>
<feature type="chain" id="PRO_5019786470" evidence="3">
    <location>
        <begin position="18"/>
        <end position="294"/>
    </location>
</feature>
<evidence type="ECO:0000256" key="3">
    <source>
        <dbReference type="SAM" id="SignalP"/>
    </source>
</evidence>
<feature type="transmembrane region" description="Helical" evidence="2">
    <location>
        <begin position="174"/>
        <end position="199"/>
    </location>
</feature>
<feature type="transmembrane region" description="Helical" evidence="2">
    <location>
        <begin position="93"/>
        <end position="112"/>
    </location>
</feature>
<evidence type="ECO:0000256" key="2">
    <source>
        <dbReference type="SAM" id="Phobius"/>
    </source>
</evidence>
<accession>A0A482WEA0</accession>
<dbReference type="PANTHER" id="PTHR12625">
    <property type="entry name" value="LIPOCALIN-1 INTERACTING MEMBRANE RECEPTOR LIMR"/>
    <property type="match status" value="1"/>
</dbReference>
<keyword evidence="5" id="KW-1185">Reference proteome</keyword>
<keyword evidence="2" id="KW-0472">Membrane</keyword>
<keyword evidence="2" id="KW-0812">Transmembrane</keyword>